<evidence type="ECO:0000313" key="1">
    <source>
        <dbReference type="EMBL" id="QQZ47167.1"/>
    </source>
</evidence>
<reference evidence="1" key="1">
    <citation type="journal article" date="2021" name="Sci. Rep.">
        <title>Antibiotic resistance plasmid composition and architecture in Escherichia coli isolates from meat.</title>
        <authorList>
            <person name="Darphorn T.S."/>
            <person name="Bel K."/>
            <person name="Koenders-van Sint Anneland B.B."/>
            <person name="Brul S."/>
            <person name="Ter Kuile B.H."/>
        </authorList>
    </citation>
    <scope>NUCLEOTIDE SEQUENCE</scope>
    <source>
        <strain evidence="1">ESBL3203</strain>
    </source>
</reference>
<organism evidence="1">
    <name type="scientific">Escherichia coli</name>
    <dbReference type="NCBI Taxonomy" id="562"/>
    <lineage>
        <taxon>Bacteria</taxon>
        <taxon>Pseudomonadati</taxon>
        <taxon>Pseudomonadota</taxon>
        <taxon>Gammaproteobacteria</taxon>
        <taxon>Enterobacterales</taxon>
        <taxon>Enterobacteriaceae</taxon>
        <taxon>Escherichia</taxon>
    </lineage>
</organism>
<sequence>MNLVDAFVKKVISGPYEEYGKWWIDVEYISWGVSGKTRLMFDSISLIHE</sequence>
<proteinExistence type="predicted"/>
<geneLocation type="plasmid" evidence="1">
    <name>pESBL3203-unknown IncI</name>
</geneLocation>
<protein>
    <submittedName>
        <fullName evidence="1">Uncharacterized protein</fullName>
    </submittedName>
</protein>
<accession>A0A7U1HRT4</accession>
<name>A0A7U1HRT4_ECOLX</name>
<dbReference type="AlphaFoldDB" id="A0A7U1HRT4"/>
<keyword evidence="1" id="KW-0614">Plasmid</keyword>
<dbReference type="EMBL" id="MW390529">
    <property type="protein sequence ID" value="QQZ47167.1"/>
    <property type="molecule type" value="Genomic_DNA"/>
</dbReference>